<keyword evidence="5" id="KW-0812">Transmembrane</keyword>
<keyword evidence="9" id="KW-0378">Hydrolase</keyword>
<comment type="caution">
    <text evidence="9">The sequence shown here is derived from an EMBL/GenBank/DDBJ whole genome shotgun (WGS) entry which is preliminary data.</text>
</comment>
<comment type="pathway">
    <text evidence="2">Glycolipid biosynthesis; glycosylphosphatidylinositol-anchor biosynthesis.</text>
</comment>
<evidence type="ECO:0000256" key="7">
    <source>
        <dbReference type="ARBA" id="ARBA00023136"/>
    </source>
</evidence>
<evidence type="ECO:0000313" key="9">
    <source>
        <dbReference type="EMBL" id="KAJ2794749.1"/>
    </source>
</evidence>
<dbReference type="AlphaFoldDB" id="A0A9W8HSY1"/>
<evidence type="ECO:0000256" key="5">
    <source>
        <dbReference type="ARBA" id="ARBA00022692"/>
    </source>
</evidence>
<dbReference type="PANTHER" id="PTHR12982:SF0">
    <property type="entry name" value="PHOSPHATIDYLINOSITOL N-ACETYLGLUCOSAMINYLTRANSFERASE SUBUNIT C"/>
    <property type="match status" value="1"/>
</dbReference>
<keyword evidence="4" id="KW-0337">GPI-anchor biosynthesis</keyword>
<evidence type="ECO:0000256" key="1">
    <source>
        <dbReference type="ARBA" id="ARBA00004141"/>
    </source>
</evidence>
<feature type="region of interest" description="Disordered" evidence="8">
    <location>
        <begin position="89"/>
        <end position="116"/>
    </location>
</feature>
<feature type="compositionally biased region" description="Low complexity" evidence="8">
    <location>
        <begin position="64"/>
        <end position="74"/>
    </location>
</feature>
<dbReference type="GO" id="GO:0004177">
    <property type="term" value="F:aminopeptidase activity"/>
    <property type="evidence" value="ECO:0007669"/>
    <property type="project" value="UniProtKB-KW"/>
</dbReference>
<evidence type="ECO:0000256" key="6">
    <source>
        <dbReference type="ARBA" id="ARBA00022989"/>
    </source>
</evidence>
<comment type="similarity">
    <text evidence="3">Belongs to the PIGC family.</text>
</comment>
<feature type="region of interest" description="Disordered" evidence="8">
    <location>
        <begin position="1"/>
        <end position="76"/>
    </location>
</feature>
<evidence type="ECO:0000256" key="4">
    <source>
        <dbReference type="ARBA" id="ARBA00022502"/>
    </source>
</evidence>
<evidence type="ECO:0000313" key="10">
    <source>
        <dbReference type="Proteomes" id="UP001140094"/>
    </source>
</evidence>
<keyword evidence="7" id="KW-0472">Membrane</keyword>
<dbReference type="Proteomes" id="UP001140094">
    <property type="component" value="Unassembled WGS sequence"/>
</dbReference>
<dbReference type="EC" id="3.4.11.19" evidence="9"/>
<proteinExistence type="inferred from homology"/>
<dbReference type="Pfam" id="PF06432">
    <property type="entry name" value="GPI2"/>
    <property type="match status" value="1"/>
</dbReference>
<keyword evidence="9" id="KW-0645">Protease</keyword>
<keyword evidence="10" id="KW-1185">Reference proteome</keyword>
<gene>
    <name evidence="9" type="primary">GPI2_2</name>
    <name evidence="9" type="ORF">H4R20_006124</name>
</gene>
<dbReference type="InterPro" id="IPR009450">
    <property type="entry name" value="Plno_GlcNAc_GPI2"/>
</dbReference>
<organism evidence="9 10">
    <name type="scientific">Coemansia guatemalensis</name>
    <dbReference type="NCBI Taxonomy" id="2761395"/>
    <lineage>
        <taxon>Eukaryota</taxon>
        <taxon>Fungi</taxon>
        <taxon>Fungi incertae sedis</taxon>
        <taxon>Zoopagomycota</taxon>
        <taxon>Kickxellomycotina</taxon>
        <taxon>Kickxellomycetes</taxon>
        <taxon>Kickxellales</taxon>
        <taxon>Kickxellaceae</taxon>
        <taxon>Coemansia</taxon>
    </lineage>
</organism>
<evidence type="ECO:0000256" key="3">
    <source>
        <dbReference type="ARBA" id="ARBA00008321"/>
    </source>
</evidence>
<evidence type="ECO:0000256" key="8">
    <source>
        <dbReference type="SAM" id="MobiDB-lite"/>
    </source>
</evidence>
<reference evidence="9" key="1">
    <citation type="submission" date="2022-07" db="EMBL/GenBank/DDBJ databases">
        <title>Phylogenomic reconstructions and comparative analyses of Kickxellomycotina fungi.</title>
        <authorList>
            <person name="Reynolds N.K."/>
            <person name="Stajich J.E."/>
            <person name="Barry K."/>
            <person name="Grigoriev I.V."/>
            <person name="Crous P."/>
            <person name="Smith M.E."/>
        </authorList>
    </citation>
    <scope>NUCLEOTIDE SEQUENCE</scope>
    <source>
        <strain evidence="9">NRRL 1565</strain>
    </source>
</reference>
<comment type="subcellular location">
    <subcellularLocation>
        <location evidence="1">Membrane</location>
        <topology evidence="1">Multi-pass membrane protein</topology>
    </subcellularLocation>
</comment>
<dbReference type="OrthoDB" id="196709at2759"/>
<keyword evidence="9" id="KW-0031">Aminopeptidase</keyword>
<evidence type="ECO:0000256" key="2">
    <source>
        <dbReference type="ARBA" id="ARBA00004687"/>
    </source>
</evidence>
<sequence>MPTRLGVPFLGRRRGPSLETSPASGAGQNPDSLWTNATTRARRDTSSTLASPVFPDRHSANSEPHQPQQQQQQHGTPLRNMLHATTNARMAPSCPNGLLHSDPSAPDSPIRSTPIRRRQRPWRKLLYIQQDYADDYVDDTFLMELQKNANVRMYDYSTVAMQTTVVTQHISSIVVFIAVFINLYQGDLTGGLLL</sequence>
<dbReference type="EMBL" id="JANBUO010002420">
    <property type="protein sequence ID" value="KAJ2794749.1"/>
    <property type="molecule type" value="Genomic_DNA"/>
</dbReference>
<keyword evidence="6" id="KW-1133">Transmembrane helix</keyword>
<dbReference type="GO" id="GO:0006506">
    <property type="term" value="P:GPI anchor biosynthetic process"/>
    <property type="evidence" value="ECO:0007669"/>
    <property type="project" value="UniProtKB-KW"/>
</dbReference>
<dbReference type="GO" id="GO:0000506">
    <property type="term" value="C:glycosylphosphatidylinositol-N-acetylglucosaminyltransferase (GPI-GnT) complex"/>
    <property type="evidence" value="ECO:0007669"/>
    <property type="project" value="TreeGrafter"/>
</dbReference>
<name>A0A9W8HSY1_9FUNG</name>
<feature type="compositionally biased region" description="Polar residues" evidence="8">
    <location>
        <begin position="18"/>
        <end position="34"/>
    </location>
</feature>
<dbReference type="PANTHER" id="PTHR12982">
    <property type="entry name" value="PHOSPHATIDYLINOSITOL GLYCAN, CLASS C"/>
    <property type="match status" value="1"/>
</dbReference>
<feature type="non-terminal residue" evidence="9">
    <location>
        <position position="194"/>
    </location>
</feature>
<protein>
    <submittedName>
        <fullName evidence="9">Glycosylphosphatidylinositol anchor biosynthesis</fullName>
        <ecNumber evidence="9">3.4.11.19</ecNumber>
    </submittedName>
</protein>
<accession>A0A9W8HSY1</accession>